<dbReference type="OrthoDB" id="7375791at2"/>
<sequence>MTPPLKWLSIVIFGFLTQVALLLVHPGNRRASRVAVALFTVAFSFCLLVVAFFDAPFEVVLRDEPGKTMRAALEKL</sequence>
<evidence type="ECO:0000313" key="3">
    <source>
        <dbReference type="Proteomes" id="UP000321058"/>
    </source>
</evidence>
<reference evidence="2 3" key="1">
    <citation type="submission" date="2019-07" db="EMBL/GenBank/DDBJ databases">
        <title>Whole genome shotgun sequence of Reyranella soli NBRC 108950.</title>
        <authorList>
            <person name="Hosoyama A."/>
            <person name="Uohara A."/>
            <person name="Ohji S."/>
            <person name="Ichikawa N."/>
        </authorList>
    </citation>
    <scope>NUCLEOTIDE SEQUENCE [LARGE SCALE GENOMIC DNA]</scope>
    <source>
        <strain evidence="2 3">NBRC 108950</strain>
    </source>
</reference>
<keyword evidence="3" id="KW-1185">Reference proteome</keyword>
<dbReference type="AlphaFoldDB" id="A0A512NNS7"/>
<accession>A0A512NNS7</accession>
<evidence type="ECO:0000313" key="2">
    <source>
        <dbReference type="EMBL" id="GEP60603.1"/>
    </source>
</evidence>
<feature type="transmembrane region" description="Helical" evidence="1">
    <location>
        <begin position="36"/>
        <end position="53"/>
    </location>
</feature>
<proteinExistence type="predicted"/>
<protein>
    <submittedName>
        <fullName evidence="2">Uncharacterized protein</fullName>
    </submittedName>
</protein>
<name>A0A512NNS7_9HYPH</name>
<comment type="caution">
    <text evidence="2">The sequence shown here is derived from an EMBL/GenBank/DDBJ whole genome shotgun (WGS) entry which is preliminary data.</text>
</comment>
<evidence type="ECO:0000256" key="1">
    <source>
        <dbReference type="SAM" id="Phobius"/>
    </source>
</evidence>
<dbReference type="Proteomes" id="UP000321058">
    <property type="component" value="Unassembled WGS sequence"/>
</dbReference>
<keyword evidence="1" id="KW-1133">Transmembrane helix</keyword>
<dbReference type="EMBL" id="BKAJ01000172">
    <property type="protein sequence ID" value="GEP60603.1"/>
    <property type="molecule type" value="Genomic_DNA"/>
</dbReference>
<keyword evidence="1" id="KW-0472">Membrane</keyword>
<feature type="transmembrane region" description="Helical" evidence="1">
    <location>
        <begin position="6"/>
        <end position="24"/>
    </location>
</feature>
<organism evidence="2 3">
    <name type="scientific">Reyranella soli</name>
    <dbReference type="NCBI Taxonomy" id="1230389"/>
    <lineage>
        <taxon>Bacteria</taxon>
        <taxon>Pseudomonadati</taxon>
        <taxon>Pseudomonadota</taxon>
        <taxon>Alphaproteobacteria</taxon>
        <taxon>Hyphomicrobiales</taxon>
        <taxon>Reyranellaceae</taxon>
        <taxon>Reyranella</taxon>
    </lineage>
</organism>
<keyword evidence="1" id="KW-0812">Transmembrane</keyword>
<dbReference type="RefSeq" id="WP_147155944.1">
    <property type="nucleotide sequence ID" value="NZ_BKAJ01000172.1"/>
</dbReference>
<gene>
    <name evidence="2" type="ORF">RSO01_77690</name>
</gene>